<gene>
    <name evidence="1" type="ORF">GCM10009554_19850</name>
</gene>
<evidence type="ECO:0000313" key="1">
    <source>
        <dbReference type="EMBL" id="GAA0934096.1"/>
    </source>
</evidence>
<dbReference type="InterPro" id="IPR011009">
    <property type="entry name" value="Kinase-like_dom_sf"/>
</dbReference>
<organism evidence="1 2">
    <name type="scientific">Kribbella koreensis</name>
    <dbReference type="NCBI Taxonomy" id="57909"/>
    <lineage>
        <taxon>Bacteria</taxon>
        <taxon>Bacillati</taxon>
        <taxon>Actinomycetota</taxon>
        <taxon>Actinomycetes</taxon>
        <taxon>Propionibacteriales</taxon>
        <taxon>Kribbellaceae</taxon>
        <taxon>Kribbella</taxon>
    </lineage>
</organism>
<dbReference type="InterPro" id="IPR006748">
    <property type="entry name" value="NH2Glyco/OHUrea_AB-resist_kin"/>
</dbReference>
<dbReference type="EMBL" id="BAAAHK010000004">
    <property type="protein sequence ID" value="GAA0934096.1"/>
    <property type="molecule type" value="Genomic_DNA"/>
</dbReference>
<comment type="caution">
    <text evidence="1">The sequence shown here is derived from an EMBL/GenBank/DDBJ whole genome shotgun (WGS) entry which is preliminary data.</text>
</comment>
<evidence type="ECO:0000313" key="2">
    <source>
        <dbReference type="Proteomes" id="UP001500542"/>
    </source>
</evidence>
<sequence>MISLPEAFLAMPRWWTEGGEWLAGLPAAVDRQCEMWGLEIDGPISHGSNAIVVRVSRDDEQLVLRMSPPGPDLPEHARALRWWDGRGTVRLYDVDLPRRAMLLERLGDSLLDQPIGDAMAVLGRLMRRLAVPAPVDAVSTAANVSGRAPQLQADWERLGKPFDQAQLTEALRVAKHLSHTTSDLAANGDFHADQVLRGAREPWIVVDPLLYRGDPECDLARTLLTRVDEMADGAEIRDHFATIVSEAELDPERARDWVVFRALDYGLWGLAHRLTIDPERCRRILQAFVD</sequence>
<dbReference type="RefSeq" id="WP_343967215.1">
    <property type="nucleotide sequence ID" value="NZ_BAAAHK010000004.1"/>
</dbReference>
<dbReference type="Pfam" id="PF04655">
    <property type="entry name" value="APH_6_hur"/>
    <property type="match status" value="1"/>
</dbReference>
<accession>A0ABP4AB13</accession>
<reference evidence="2" key="1">
    <citation type="journal article" date="2019" name="Int. J. Syst. Evol. Microbiol.">
        <title>The Global Catalogue of Microorganisms (GCM) 10K type strain sequencing project: providing services to taxonomists for standard genome sequencing and annotation.</title>
        <authorList>
            <consortium name="The Broad Institute Genomics Platform"/>
            <consortium name="The Broad Institute Genome Sequencing Center for Infectious Disease"/>
            <person name="Wu L."/>
            <person name="Ma J."/>
        </authorList>
    </citation>
    <scope>NUCLEOTIDE SEQUENCE [LARGE SCALE GENOMIC DNA]</scope>
    <source>
        <strain evidence="2">JCM 10977</strain>
    </source>
</reference>
<proteinExistence type="predicted"/>
<dbReference type="SUPFAM" id="SSF56112">
    <property type="entry name" value="Protein kinase-like (PK-like)"/>
    <property type="match status" value="1"/>
</dbReference>
<protein>
    <submittedName>
        <fullName evidence="1">Aminoglycoside phosphotransferase family protein</fullName>
    </submittedName>
</protein>
<keyword evidence="2" id="KW-1185">Reference proteome</keyword>
<dbReference type="Proteomes" id="UP001500542">
    <property type="component" value="Unassembled WGS sequence"/>
</dbReference>
<name>A0ABP4AB13_9ACTN</name>